<organism evidence="2 3">
    <name type="scientific">Acidithiobacillus caldus (strain SM-1)</name>
    <dbReference type="NCBI Taxonomy" id="990288"/>
    <lineage>
        <taxon>Bacteria</taxon>
        <taxon>Pseudomonadati</taxon>
        <taxon>Pseudomonadota</taxon>
        <taxon>Acidithiobacillia</taxon>
        <taxon>Acidithiobacillales</taxon>
        <taxon>Acidithiobacillaceae</taxon>
        <taxon>Acidithiobacillus</taxon>
    </lineage>
</organism>
<dbReference type="Gene3D" id="3.30.1490.100">
    <property type="entry name" value="DNA polymerase, Y-family, little finger domain"/>
    <property type="match status" value="1"/>
</dbReference>
<dbReference type="KEGG" id="acu:Atc_1047"/>
<evidence type="ECO:0000313" key="3">
    <source>
        <dbReference type="Proteomes" id="UP000006135"/>
    </source>
</evidence>
<dbReference type="STRING" id="990288.Atc_1047"/>
<gene>
    <name evidence="2" type="ordered locus">Atc_1047</name>
</gene>
<reference evidence="2 3" key="1">
    <citation type="journal article" date="2011" name="J. Genet. Genomics">
        <title>Unraveling the Acidithiobacillus caldus complete genome and its central metabolisms for carbon assimilation.</title>
        <authorList>
            <person name="You X.Y."/>
            <person name="Guo X."/>
            <person name="Zheng H.J."/>
            <person name="Zhang M.J."/>
            <person name="Liu L.J."/>
            <person name="Zhu Y.Q."/>
            <person name="Zhu B."/>
            <person name="Wang S.Y."/>
            <person name="Zhao G.P."/>
            <person name="Poetsch A."/>
            <person name="Jiang C.Y."/>
            <person name="Liu S.J."/>
        </authorList>
    </citation>
    <scope>NUCLEOTIDE SEQUENCE [LARGE SCALE GENOMIC DNA]</scope>
    <source>
        <strain evidence="2 3">SM-1</strain>
    </source>
</reference>
<dbReference type="GO" id="GO:0003684">
    <property type="term" value="F:damaged DNA binding"/>
    <property type="evidence" value="ECO:0007669"/>
    <property type="project" value="InterPro"/>
</dbReference>
<dbReference type="HOGENOM" id="CLU_2230601_0_0_6"/>
<dbReference type="Proteomes" id="UP000006135">
    <property type="component" value="Chromosome"/>
</dbReference>
<dbReference type="Pfam" id="PF11799">
    <property type="entry name" value="IMS_C"/>
    <property type="match status" value="1"/>
</dbReference>
<sequence length="105" mass="11427">MLTTLQEMAAQVAARLQVLNLAGHTVHIKARFHDFTTVTRAYTATEGIGSADAIAAWLPELLERAVPKGASVRLLGITVSGLVYVLAARRVVHQMSLLDEIHNLR</sequence>
<feature type="domain" description="DNA polymerase Y-family little finger" evidence="1">
    <location>
        <begin position="3"/>
        <end position="83"/>
    </location>
</feature>
<evidence type="ECO:0000259" key="1">
    <source>
        <dbReference type="Pfam" id="PF11799"/>
    </source>
</evidence>
<dbReference type="EMBL" id="CP002573">
    <property type="protein sequence ID" value="AEK57696.1"/>
    <property type="molecule type" value="Genomic_DNA"/>
</dbReference>
<keyword evidence="3" id="KW-1185">Reference proteome</keyword>
<dbReference type="InterPro" id="IPR036775">
    <property type="entry name" value="DNA_pol_Y-fam_lit_finger_sf"/>
</dbReference>
<name>F9ZLB0_ACICS</name>
<dbReference type="AlphaFoldDB" id="F9ZLB0"/>
<proteinExistence type="predicted"/>
<dbReference type="SUPFAM" id="SSF100879">
    <property type="entry name" value="Lesion bypass DNA polymerase (Y-family), little finger domain"/>
    <property type="match status" value="1"/>
</dbReference>
<evidence type="ECO:0000313" key="2">
    <source>
        <dbReference type="EMBL" id="AEK57696.1"/>
    </source>
</evidence>
<protein>
    <submittedName>
        <fullName evidence="2">DNA polymerase IV</fullName>
    </submittedName>
</protein>
<accession>F9ZLB0</accession>
<dbReference type="InterPro" id="IPR017961">
    <property type="entry name" value="DNA_pol_Y-fam_little_finger"/>
</dbReference>
<dbReference type="GO" id="GO:0006281">
    <property type="term" value="P:DNA repair"/>
    <property type="evidence" value="ECO:0007669"/>
    <property type="project" value="InterPro"/>
</dbReference>